<dbReference type="InParanoid" id="E9EHG5"/>
<dbReference type="Gene3D" id="3.90.226.10">
    <property type="entry name" value="2-enoyl-CoA Hydratase, Chain A, domain 1"/>
    <property type="match status" value="1"/>
</dbReference>
<dbReference type="SUPFAM" id="SSF52096">
    <property type="entry name" value="ClpP/crotonase"/>
    <property type="match status" value="1"/>
</dbReference>
<dbReference type="EMBL" id="GL698613">
    <property type="protein sequence ID" value="EFY84648.1"/>
    <property type="molecule type" value="Genomic_DNA"/>
</dbReference>
<dbReference type="Proteomes" id="UP000002499">
    <property type="component" value="Unassembled WGS sequence"/>
</dbReference>
<accession>E9EHG5</accession>
<dbReference type="GO" id="GO:0006635">
    <property type="term" value="P:fatty acid beta-oxidation"/>
    <property type="evidence" value="ECO:0007669"/>
    <property type="project" value="TreeGrafter"/>
</dbReference>
<dbReference type="InterPro" id="IPR029045">
    <property type="entry name" value="ClpP/crotonase-like_dom_sf"/>
</dbReference>
<dbReference type="CDD" id="cd06558">
    <property type="entry name" value="crotonase-like"/>
    <property type="match status" value="1"/>
</dbReference>
<proteinExistence type="predicted"/>
<dbReference type="AlphaFoldDB" id="E9EHG5"/>
<reference evidence="1 2" key="1">
    <citation type="journal article" date="2011" name="PLoS Genet.">
        <title>Genome sequencing and comparative transcriptomics of the model entomopathogenic fungi Metarhizium anisopliae and M. acridum.</title>
        <authorList>
            <person name="Gao Q."/>
            <person name="Jin K."/>
            <person name="Ying S.H."/>
            <person name="Zhang Y."/>
            <person name="Xiao G."/>
            <person name="Shang Y."/>
            <person name="Duan Z."/>
            <person name="Hu X."/>
            <person name="Xie X.Q."/>
            <person name="Zhou G."/>
            <person name="Peng G."/>
            <person name="Luo Z."/>
            <person name="Huang W."/>
            <person name="Wang B."/>
            <person name="Fang W."/>
            <person name="Wang S."/>
            <person name="Zhong Y."/>
            <person name="Ma L.J."/>
            <person name="St Leger R.J."/>
            <person name="Zhao G.P."/>
            <person name="Pei Y."/>
            <person name="Feng M.G."/>
            <person name="Xia Y."/>
            <person name="Wang C."/>
        </authorList>
    </citation>
    <scope>NUCLEOTIDE SEQUENCE [LARGE SCALE GENOMIC DNA]</scope>
    <source>
        <strain evidence="1 2">CQMa 102</strain>
    </source>
</reference>
<protein>
    <submittedName>
        <fullName evidence="1">Enoyl-CoA hydratase</fullName>
    </submittedName>
</protein>
<dbReference type="OrthoDB" id="410701at2759"/>
<dbReference type="STRING" id="655827.E9EHG5"/>
<organism evidence="2">
    <name type="scientific">Metarhizium acridum (strain CQMa 102)</name>
    <dbReference type="NCBI Taxonomy" id="655827"/>
    <lineage>
        <taxon>Eukaryota</taxon>
        <taxon>Fungi</taxon>
        <taxon>Dikarya</taxon>
        <taxon>Ascomycota</taxon>
        <taxon>Pezizomycotina</taxon>
        <taxon>Sordariomycetes</taxon>
        <taxon>Hypocreomycetidae</taxon>
        <taxon>Hypocreales</taxon>
        <taxon>Clavicipitaceae</taxon>
        <taxon>Metarhizium</taxon>
    </lineage>
</organism>
<dbReference type="InterPro" id="IPR001753">
    <property type="entry name" value="Enoyl-CoA_hydra/iso"/>
</dbReference>
<keyword evidence="2" id="KW-1185">Reference proteome</keyword>
<dbReference type="HOGENOM" id="CLU_009834_7_6_1"/>
<dbReference type="Pfam" id="PF00378">
    <property type="entry name" value="ECH_1"/>
    <property type="match status" value="1"/>
</dbReference>
<sequence>MEHGTITTKRTGSVLTATIDNPPINLCNWKFMSDFDSLLSSVTSGDGIKVLVVQSANPDFFVAHLDLLPRSGKHSHDLPGLFISYSLFAESNFPEMHPEYPTLGYFFGLMFKLTNLPVVTIALVEGRARAGGCDFAMAFDMRFGVKGRTFLSHLEACLGVYASGGGSMRWAQLMGKSRALEYLYSGTDIEAEEAERYGILNRAFETPAAMRMFVDKYTQRVGKFELTALALTKKRINEATNASSPETFEKDFRAFVELLSLPRTSVLVSEIWTVIKGATDCDEERTLPEALMAMPSYNN</sequence>
<dbReference type="PANTHER" id="PTHR11941">
    <property type="entry name" value="ENOYL-COA HYDRATASE-RELATED"/>
    <property type="match status" value="1"/>
</dbReference>
<gene>
    <name evidence="1" type="ORF">MAC_09313</name>
</gene>
<name>E9EHG5_METAQ</name>
<evidence type="ECO:0000313" key="2">
    <source>
        <dbReference type="Proteomes" id="UP000002499"/>
    </source>
</evidence>
<dbReference type="eggNOG" id="KOG1679">
    <property type="taxonomic scope" value="Eukaryota"/>
</dbReference>
<dbReference type="PANTHER" id="PTHR11941:SF54">
    <property type="entry name" value="ENOYL-COA HYDRATASE, MITOCHONDRIAL"/>
    <property type="match status" value="1"/>
</dbReference>
<evidence type="ECO:0000313" key="1">
    <source>
        <dbReference type="EMBL" id="EFY84648.1"/>
    </source>
</evidence>
<dbReference type="GO" id="GO:0003824">
    <property type="term" value="F:catalytic activity"/>
    <property type="evidence" value="ECO:0007669"/>
    <property type="project" value="UniProtKB-ARBA"/>
</dbReference>
<dbReference type="OMA" id="WINRALP"/>